<dbReference type="Pfam" id="PF07690">
    <property type="entry name" value="MFS_1"/>
    <property type="match status" value="1"/>
</dbReference>
<dbReference type="InterPro" id="IPR011701">
    <property type="entry name" value="MFS"/>
</dbReference>
<dbReference type="SUPFAM" id="SSF103473">
    <property type="entry name" value="MFS general substrate transporter"/>
    <property type="match status" value="1"/>
</dbReference>
<comment type="similarity">
    <text evidence="2">Belongs to the major facilitator superfamily. Metabolite:H+ Symporter (MHS) family (TC 2.A.1.6) family.</text>
</comment>
<dbReference type="RefSeq" id="WP_245866086.1">
    <property type="nucleotide sequence ID" value="NZ_CP016353.1"/>
</dbReference>
<protein>
    <recommendedName>
        <fullName evidence="10">Putative proline/betaine transporter</fullName>
    </recommendedName>
</protein>
<evidence type="ECO:0000256" key="3">
    <source>
        <dbReference type="ARBA" id="ARBA00022448"/>
    </source>
</evidence>
<evidence type="ECO:0000313" key="13">
    <source>
        <dbReference type="Proteomes" id="UP000199494"/>
    </source>
</evidence>
<evidence type="ECO:0000256" key="1">
    <source>
        <dbReference type="ARBA" id="ARBA00004651"/>
    </source>
</evidence>
<evidence type="ECO:0000256" key="8">
    <source>
        <dbReference type="ARBA" id="ARBA00023136"/>
    </source>
</evidence>
<dbReference type="GO" id="GO:0015293">
    <property type="term" value="F:symporter activity"/>
    <property type="evidence" value="ECO:0007669"/>
    <property type="project" value="UniProtKB-KW"/>
</dbReference>
<gene>
    <name evidence="12" type="ORF">SAMN05421630_1011223</name>
</gene>
<dbReference type="Proteomes" id="UP000199494">
    <property type="component" value="Unassembled WGS sequence"/>
</dbReference>
<keyword evidence="4" id="KW-1003">Cell membrane</keyword>
<evidence type="ECO:0000313" key="12">
    <source>
        <dbReference type="EMBL" id="SDC30428.1"/>
    </source>
</evidence>
<reference evidence="12 13" key="1">
    <citation type="submission" date="2016-10" db="EMBL/GenBank/DDBJ databases">
        <authorList>
            <person name="de Groot N.N."/>
        </authorList>
    </citation>
    <scope>NUCLEOTIDE SEQUENCE [LARGE SCALE GENOMIC DNA]</scope>
    <source>
        <strain evidence="12 13">CGMCC 4.5506</strain>
    </source>
</reference>
<dbReference type="EMBL" id="FMZE01000001">
    <property type="protein sequence ID" value="SDC30428.1"/>
    <property type="molecule type" value="Genomic_DNA"/>
</dbReference>
<evidence type="ECO:0000256" key="6">
    <source>
        <dbReference type="ARBA" id="ARBA00022847"/>
    </source>
</evidence>
<dbReference type="STRING" id="530584.SAMN05421630_1011223"/>
<comment type="subcellular location">
    <subcellularLocation>
        <location evidence="1">Cell membrane</location>
        <topology evidence="1">Multi-pass membrane protein</topology>
    </subcellularLocation>
</comment>
<dbReference type="GO" id="GO:0005886">
    <property type="term" value="C:plasma membrane"/>
    <property type="evidence" value="ECO:0007669"/>
    <property type="project" value="UniProtKB-SubCell"/>
</dbReference>
<evidence type="ECO:0000256" key="5">
    <source>
        <dbReference type="ARBA" id="ARBA00022692"/>
    </source>
</evidence>
<dbReference type="Gene3D" id="1.20.1250.20">
    <property type="entry name" value="MFS general substrate transporter like domains"/>
    <property type="match status" value="2"/>
</dbReference>
<proteinExistence type="inferred from homology"/>
<keyword evidence="8" id="KW-0472">Membrane</keyword>
<dbReference type="PROSITE" id="PS50850">
    <property type="entry name" value="MFS"/>
    <property type="match status" value="1"/>
</dbReference>
<organism evidence="12 13">
    <name type="scientific">Prauserella marina</name>
    <dbReference type="NCBI Taxonomy" id="530584"/>
    <lineage>
        <taxon>Bacteria</taxon>
        <taxon>Bacillati</taxon>
        <taxon>Actinomycetota</taxon>
        <taxon>Actinomycetes</taxon>
        <taxon>Pseudonocardiales</taxon>
        <taxon>Pseudonocardiaceae</taxon>
        <taxon>Prauserella</taxon>
    </lineage>
</organism>
<dbReference type="AlphaFoldDB" id="A0A1G6KHX5"/>
<dbReference type="FunFam" id="1.20.1250.20:FF:000001">
    <property type="entry name" value="Dicarboxylate MFS transporter"/>
    <property type="match status" value="1"/>
</dbReference>
<dbReference type="PANTHER" id="PTHR43045">
    <property type="entry name" value="SHIKIMATE TRANSPORTER"/>
    <property type="match status" value="1"/>
</dbReference>
<feature type="domain" description="Major facilitator superfamily (MFS) profile" evidence="11">
    <location>
        <begin position="13"/>
        <end position="423"/>
    </location>
</feature>
<evidence type="ECO:0000256" key="7">
    <source>
        <dbReference type="ARBA" id="ARBA00022989"/>
    </source>
</evidence>
<evidence type="ECO:0000259" key="11">
    <source>
        <dbReference type="PROSITE" id="PS50850"/>
    </source>
</evidence>
<evidence type="ECO:0000256" key="9">
    <source>
        <dbReference type="ARBA" id="ARBA00037295"/>
    </source>
</evidence>
<dbReference type="CDD" id="cd17369">
    <property type="entry name" value="MFS_ShiA_like"/>
    <property type="match status" value="1"/>
</dbReference>
<sequence>MRTTAATTSPRRVAMASLIGTTIEWYDYFIYGLAAAMVFGPLFFPEFSSAAGTLAAFATFSVGFLSRPLGGIVMGHFGDKVGRKSMLVISLMMMGIATVGIGLLPTYSAIGVWAPILLVTFRLIQGVGVGGEWGGAVLMAVEHAPARKRSFYGSFPQMGVPAGLILANLAFLGITAGISEEAFLAWGWRIPFLLSAALVVVGIVIRFSITESPDFEKMKRDKTEEKMPVITVLKRNPKEVALAAGTLIGINAVSYIFMTYLLSYSTSVLDLPRTQILIFVLVASVAWLVVIPAASVVADRRGNRPVMLLGSVGMVIASLALFPLVDTAIPALILIALFCVAVVKGMVHGPLAALYADLFPAEIRYSGVSLAYQIGAILGGGFAPTIATGLYASFGSSVPITMYLGLTTIVGLTCVYLIGRRRTPGAAAPASAEKATLSA</sequence>
<keyword evidence="7" id="KW-1133">Transmembrane helix</keyword>
<keyword evidence="3" id="KW-0813">Transport</keyword>
<comment type="function">
    <text evidence="9">May be a proton symporter involved in the uptake of osmolytes such as proline and glycine betaine.</text>
</comment>
<dbReference type="InterPro" id="IPR036259">
    <property type="entry name" value="MFS_trans_sf"/>
</dbReference>
<keyword evidence="6" id="KW-0769">Symport</keyword>
<dbReference type="PANTHER" id="PTHR43045:SF1">
    <property type="entry name" value="SHIKIMATE TRANSPORTER"/>
    <property type="match status" value="1"/>
</dbReference>
<accession>A0A1G6KHX5</accession>
<evidence type="ECO:0000256" key="4">
    <source>
        <dbReference type="ARBA" id="ARBA00022475"/>
    </source>
</evidence>
<keyword evidence="13" id="KW-1185">Reference proteome</keyword>
<keyword evidence="5" id="KW-0812">Transmembrane</keyword>
<evidence type="ECO:0000256" key="10">
    <source>
        <dbReference type="ARBA" id="ARBA00039918"/>
    </source>
</evidence>
<dbReference type="InterPro" id="IPR020846">
    <property type="entry name" value="MFS_dom"/>
</dbReference>
<name>A0A1G6KHX5_9PSEU</name>
<evidence type="ECO:0000256" key="2">
    <source>
        <dbReference type="ARBA" id="ARBA00008240"/>
    </source>
</evidence>